<organism evidence="1 2">
    <name type="scientific">Reticulibacter mediterranei</name>
    <dbReference type="NCBI Taxonomy" id="2778369"/>
    <lineage>
        <taxon>Bacteria</taxon>
        <taxon>Bacillati</taxon>
        <taxon>Chloroflexota</taxon>
        <taxon>Ktedonobacteria</taxon>
        <taxon>Ktedonobacterales</taxon>
        <taxon>Reticulibacteraceae</taxon>
        <taxon>Reticulibacter</taxon>
    </lineage>
</organism>
<proteinExistence type="predicted"/>
<comment type="caution">
    <text evidence="1">The sequence shown here is derived from an EMBL/GenBank/DDBJ whole genome shotgun (WGS) entry which is preliminary data.</text>
</comment>
<name>A0A8J3N264_9CHLR</name>
<protein>
    <submittedName>
        <fullName evidence="1">FAD-dependent oxidoreductase</fullName>
    </submittedName>
</protein>
<sequence>MRERSTDILIVGAGLGGVAAALAVLRLGKKVILTEETDWIGGQLTAQAVPPDESRWIEDHGCTASYRQLRSGIRDYYRRHYPLLPEIAADPRFNPGQGGVSRLCHEPRVALAVLEEMLAPYRSKLQVDVLLRHRPIAAEADGDRVRSVTLINEQSQEQTVIHAPYILDATELGDLLSLAGIEHGIGAESQSQTGEPHAIAGEPQPLDQQAITWCYALDYLPGEDHTIARPQDYAFWRSYQADFWPGPQLGWIDCNPITLATRHRPIFDGPADREQAGDYWHYRRIFSRRHYPDGLYPSDITLVNWPQIDYWLGPLLGVSEEEMQKNLWAARQLSLSLLYWMQTEAPRLDGGYGYPGLRLRHDIVGTQDGLAKYVYIRESRRIQAEFTVQEQHVGVEARGSLDGSELFSDSVGIGSYRIDLHPSTALRNYVDISSYPFQIPLGALLPVRVENLLPANKNLGVTHITNGCYRLHPVEWNIGEAAGALAAYCLAKDLKPRQVRNTPRYLADFQQMLTTTLGFELAWDESIRCTPV</sequence>
<gene>
    <name evidence="1" type="ORF">KSF_029230</name>
</gene>
<dbReference type="SUPFAM" id="SSF51905">
    <property type="entry name" value="FAD/NAD(P)-binding domain"/>
    <property type="match status" value="1"/>
</dbReference>
<evidence type="ECO:0000313" key="1">
    <source>
        <dbReference type="EMBL" id="GHO92875.1"/>
    </source>
</evidence>
<dbReference type="Gene3D" id="3.50.50.60">
    <property type="entry name" value="FAD/NAD(P)-binding domain"/>
    <property type="match status" value="1"/>
</dbReference>
<dbReference type="PANTHER" id="PTHR42716">
    <property type="entry name" value="L-ASPARTATE OXIDASE"/>
    <property type="match status" value="1"/>
</dbReference>
<dbReference type="PANTHER" id="PTHR42716:SF1">
    <property type="entry name" value="SLL0471 PROTEIN"/>
    <property type="match status" value="1"/>
</dbReference>
<dbReference type="EMBL" id="BNJK01000001">
    <property type="protein sequence ID" value="GHO92875.1"/>
    <property type="molecule type" value="Genomic_DNA"/>
</dbReference>
<dbReference type="AlphaFoldDB" id="A0A8J3N264"/>
<dbReference type="RefSeq" id="WP_220203687.1">
    <property type="nucleotide sequence ID" value="NZ_BNJK01000001.1"/>
</dbReference>
<reference evidence="1" key="1">
    <citation type="submission" date="2020-10" db="EMBL/GenBank/DDBJ databases">
        <title>Taxonomic study of unclassified bacteria belonging to the class Ktedonobacteria.</title>
        <authorList>
            <person name="Yabe S."/>
            <person name="Wang C.M."/>
            <person name="Zheng Y."/>
            <person name="Sakai Y."/>
            <person name="Cavaletti L."/>
            <person name="Monciardini P."/>
            <person name="Donadio S."/>
        </authorList>
    </citation>
    <scope>NUCLEOTIDE SEQUENCE</scope>
    <source>
        <strain evidence="1">ID150040</strain>
    </source>
</reference>
<dbReference type="InterPro" id="IPR005288">
    <property type="entry name" value="NadB"/>
</dbReference>
<accession>A0A8J3N264</accession>
<keyword evidence="2" id="KW-1185">Reference proteome</keyword>
<dbReference type="InterPro" id="IPR036188">
    <property type="entry name" value="FAD/NAD-bd_sf"/>
</dbReference>
<dbReference type="GO" id="GO:0009435">
    <property type="term" value="P:NAD+ biosynthetic process"/>
    <property type="evidence" value="ECO:0007669"/>
    <property type="project" value="InterPro"/>
</dbReference>
<dbReference type="GO" id="GO:0008734">
    <property type="term" value="F:L-aspartate oxidase activity"/>
    <property type="evidence" value="ECO:0007669"/>
    <property type="project" value="InterPro"/>
</dbReference>
<dbReference type="Pfam" id="PF12831">
    <property type="entry name" value="FAD_oxidored"/>
    <property type="match status" value="1"/>
</dbReference>
<evidence type="ECO:0000313" key="2">
    <source>
        <dbReference type="Proteomes" id="UP000597444"/>
    </source>
</evidence>
<dbReference type="Proteomes" id="UP000597444">
    <property type="component" value="Unassembled WGS sequence"/>
</dbReference>